<evidence type="ECO:0000256" key="1">
    <source>
        <dbReference type="ARBA" id="ARBA00010923"/>
    </source>
</evidence>
<protein>
    <submittedName>
        <fullName evidence="6">Type I restriction enzyme S subunit</fullName>
    </submittedName>
</protein>
<dbReference type="Proteomes" id="UP000252707">
    <property type="component" value="Unassembled WGS sequence"/>
</dbReference>
<evidence type="ECO:0000313" key="7">
    <source>
        <dbReference type="Proteomes" id="UP000252707"/>
    </source>
</evidence>
<accession>A0A369CHQ2</accession>
<name>A0A369CHQ2_9GAMM</name>
<dbReference type="Pfam" id="PF01420">
    <property type="entry name" value="Methylase_S"/>
    <property type="match status" value="1"/>
</dbReference>
<dbReference type="CDD" id="cd17521">
    <property type="entry name" value="RMtype1_S_Sau13435ORF2165P_TRD2-CR2_like"/>
    <property type="match status" value="1"/>
</dbReference>
<keyword evidence="2" id="KW-0680">Restriction system</keyword>
<evidence type="ECO:0000256" key="4">
    <source>
        <dbReference type="SAM" id="Coils"/>
    </source>
</evidence>
<dbReference type="PANTHER" id="PTHR43140:SF1">
    <property type="entry name" value="TYPE I RESTRICTION ENZYME ECOKI SPECIFICITY SUBUNIT"/>
    <property type="match status" value="1"/>
</dbReference>
<keyword evidence="7" id="KW-1185">Reference proteome</keyword>
<dbReference type="PANTHER" id="PTHR43140">
    <property type="entry name" value="TYPE-1 RESTRICTION ENZYME ECOKI SPECIFICITY PROTEIN"/>
    <property type="match status" value="1"/>
</dbReference>
<sequence>MSCNDSAVPLANGLPAGWEWSTLGAVSEKPQYGWTTKANHETGELKLLRTTDITSGSVDWSSVPYCTEVPEDVEKYLVETDDILISRAGSIGVSFLINKPERAVFASYLIRFRPKTGIDIKYFYYYLKSPSYWEAIGASKAGIAVPNVNASKLAQVPIPVAPLDQQRRIVAEIEKQFSRLDEAVANLKRVKANLKRYKAAVLKAAVEGRLVETEAELARREGRSYENGAELLQRILETRRSQWKGKGKYKEPAAPDTTDLPELPEGWVWATVEQLNLANRPCAYGVLQPGDDLADGIPFIRVGDIDDGQVDLDALKRISPAIAAKYPRTRLVGGEFLITLVGAIGRTALVQDALKGANVARAVGVVPLAVEVDANWFEIWFRNPAKVVEMTSKSHEVARKTLNLEDVRAASVAVPPIAEQQRIVAEVDRRLSLLRVTEAQVDANLQRAERLRQAILSRSFVGRVCHG</sequence>
<keyword evidence="4" id="KW-0175">Coiled coil</keyword>
<dbReference type="SUPFAM" id="SSF116734">
    <property type="entry name" value="DNA methylase specificity domain"/>
    <property type="match status" value="2"/>
</dbReference>
<comment type="similarity">
    <text evidence="1">Belongs to the type-I restriction system S methylase family.</text>
</comment>
<evidence type="ECO:0000259" key="5">
    <source>
        <dbReference type="Pfam" id="PF01420"/>
    </source>
</evidence>
<dbReference type="AlphaFoldDB" id="A0A369CHQ2"/>
<evidence type="ECO:0000313" key="6">
    <source>
        <dbReference type="EMBL" id="RCX32808.1"/>
    </source>
</evidence>
<feature type="domain" description="Type I restriction modification DNA specificity" evidence="5">
    <location>
        <begin position="15"/>
        <end position="175"/>
    </location>
</feature>
<gene>
    <name evidence="6" type="ORF">DFQ59_101106</name>
</gene>
<dbReference type="Gene3D" id="3.90.220.20">
    <property type="entry name" value="DNA methylase specificity domains"/>
    <property type="match status" value="2"/>
</dbReference>
<feature type="coiled-coil region" evidence="4">
    <location>
        <begin position="163"/>
        <end position="200"/>
    </location>
</feature>
<evidence type="ECO:0000256" key="2">
    <source>
        <dbReference type="ARBA" id="ARBA00022747"/>
    </source>
</evidence>
<dbReference type="InterPro" id="IPR044946">
    <property type="entry name" value="Restrct_endonuc_typeI_TRD_sf"/>
</dbReference>
<dbReference type="InterPro" id="IPR051212">
    <property type="entry name" value="Type-I_RE_S_subunit"/>
</dbReference>
<comment type="caution">
    <text evidence="6">The sequence shown here is derived from an EMBL/GenBank/DDBJ whole genome shotgun (WGS) entry which is preliminary data.</text>
</comment>
<proteinExistence type="inferred from homology"/>
<dbReference type="GO" id="GO:0003677">
    <property type="term" value="F:DNA binding"/>
    <property type="evidence" value="ECO:0007669"/>
    <property type="project" value="UniProtKB-KW"/>
</dbReference>
<dbReference type="InterPro" id="IPR000055">
    <property type="entry name" value="Restrct_endonuc_typeI_TRD"/>
</dbReference>
<dbReference type="RefSeq" id="WP_114277712.1">
    <property type="nucleotide sequence ID" value="NZ_QPJY01000001.1"/>
</dbReference>
<dbReference type="CDD" id="cd17256">
    <property type="entry name" value="RMtype1_S_EcoJA65PI-TRD1-CR1_like"/>
    <property type="match status" value="1"/>
</dbReference>
<reference evidence="6 7" key="1">
    <citation type="submission" date="2018-07" db="EMBL/GenBank/DDBJ databases">
        <title>Genomic Encyclopedia of Type Strains, Phase IV (KMG-IV): sequencing the most valuable type-strain genomes for metagenomic binning, comparative biology and taxonomic classification.</title>
        <authorList>
            <person name="Goeker M."/>
        </authorList>
    </citation>
    <scope>NUCLEOTIDE SEQUENCE [LARGE SCALE GENOMIC DNA]</scope>
    <source>
        <strain evidence="6 7">DSM 26407</strain>
    </source>
</reference>
<dbReference type="OrthoDB" id="398435at2"/>
<evidence type="ECO:0000256" key="3">
    <source>
        <dbReference type="ARBA" id="ARBA00023125"/>
    </source>
</evidence>
<keyword evidence="3" id="KW-0238">DNA-binding</keyword>
<dbReference type="GO" id="GO:0009307">
    <property type="term" value="P:DNA restriction-modification system"/>
    <property type="evidence" value="ECO:0007669"/>
    <property type="project" value="UniProtKB-KW"/>
</dbReference>
<dbReference type="EMBL" id="QPJY01000001">
    <property type="protein sequence ID" value="RCX32808.1"/>
    <property type="molecule type" value="Genomic_DNA"/>
</dbReference>
<organism evidence="6 7">
    <name type="scientific">Thioalbus denitrificans</name>
    <dbReference type="NCBI Taxonomy" id="547122"/>
    <lineage>
        <taxon>Bacteria</taxon>
        <taxon>Pseudomonadati</taxon>
        <taxon>Pseudomonadota</taxon>
        <taxon>Gammaproteobacteria</taxon>
        <taxon>Chromatiales</taxon>
        <taxon>Ectothiorhodospiraceae</taxon>
        <taxon>Thioalbus</taxon>
    </lineage>
</organism>